<sequence>MTLTLQLKIGSIVLRPDLKVAFSSTNSLFCFQLLKNDALYDYAGVDDEADAV</sequence>
<evidence type="ECO:0000313" key="1">
    <source>
        <dbReference type="EMBL" id="KAH3714653.1"/>
    </source>
</evidence>
<name>A0A9D4BZT8_DREPO</name>
<reference evidence="1" key="1">
    <citation type="journal article" date="2019" name="bioRxiv">
        <title>The Genome of the Zebra Mussel, Dreissena polymorpha: A Resource for Invasive Species Research.</title>
        <authorList>
            <person name="McCartney M.A."/>
            <person name="Auch B."/>
            <person name="Kono T."/>
            <person name="Mallez S."/>
            <person name="Zhang Y."/>
            <person name="Obille A."/>
            <person name="Becker A."/>
            <person name="Abrahante J.E."/>
            <person name="Garbe J."/>
            <person name="Badalamenti J.P."/>
            <person name="Herman A."/>
            <person name="Mangelson H."/>
            <person name="Liachko I."/>
            <person name="Sullivan S."/>
            <person name="Sone E.D."/>
            <person name="Koren S."/>
            <person name="Silverstein K.A.T."/>
            <person name="Beckman K.B."/>
            <person name="Gohl D.M."/>
        </authorList>
    </citation>
    <scope>NUCLEOTIDE SEQUENCE</scope>
    <source>
        <strain evidence="1">Duluth1</strain>
        <tissue evidence="1">Whole animal</tissue>
    </source>
</reference>
<accession>A0A9D4BZT8</accession>
<dbReference type="AlphaFoldDB" id="A0A9D4BZT8"/>
<gene>
    <name evidence="1" type="ORF">DPMN_057342</name>
</gene>
<keyword evidence="2" id="KW-1185">Reference proteome</keyword>
<comment type="caution">
    <text evidence="1">The sequence shown here is derived from an EMBL/GenBank/DDBJ whole genome shotgun (WGS) entry which is preliminary data.</text>
</comment>
<proteinExistence type="predicted"/>
<organism evidence="1 2">
    <name type="scientific">Dreissena polymorpha</name>
    <name type="common">Zebra mussel</name>
    <name type="synonym">Mytilus polymorpha</name>
    <dbReference type="NCBI Taxonomy" id="45954"/>
    <lineage>
        <taxon>Eukaryota</taxon>
        <taxon>Metazoa</taxon>
        <taxon>Spiralia</taxon>
        <taxon>Lophotrochozoa</taxon>
        <taxon>Mollusca</taxon>
        <taxon>Bivalvia</taxon>
        <taxon>Autobranchia</taxon>
        <taxon>Heteroconchia</taxon>
        <taxon>Euheterodonta</taxon>
        <taxon>Imparidentia</taxon>
        <taxon>Neoheterodontei</taxon>
        <taxon>Myida</taxon>
        <taxon>Dreissenoidea</taxon>
        <taxon>Dreissenidae</taxon>
        <taxon>Dreissena</taxon>
    </lineage>
</organism>
<dbReference type="Proteomes" id="UP000828390">
    <property type="component" value="Unassembled WGS sequence"/>
</dbReference>
<dbReference type="EMBL" id="JAIWYP010000013">
    <property type="protein sequence ID" value="KAH3714653.1"/>
    <property type="molecule type" value="Genomic_DNA"/>
</dbReference>
<evidence type="ECO:0000313" key="2">
    <source>
        <dbReference type="Proteomes" id="UP000828390"/>
    </source>
</evidence>
<protein>
    <submittedName>
        <fullName evidence="1">Uncharacterized protein</fullName>
    </submittedName>
</protein>
<reference evidence="1" key="2">
    <citation type="submission" date="2020-11" db="EMBL/GenBank/DDBJ databases">
        <authorList>
            <person name="McCartney M.A."/>
            <person name="Auch B."/>
            <person name="Kono T."/>
            <person name="Mallez S."/>
            <person name="Becker A."/>
            <person name="Gohl D.M."/>
            <person name="Silverstein K.A.T."/>
            <person name="Koren S."/>
            <person name="Bechman K.B."/>
            <person name="Herman A."/>
            <person name="Abrahante J.E."/>
            <person name="Garbe J."/>
        </authorList>
    </citation>
    <scope>NUCLEOTIDE SEQUENCE</scope>
    <source>
        <strain evidence="1">Duluth1</strain>
        <tissue evidence="1">Whole animal</tissue>
    </source>
</reference>